<evidence type="ECO:0000256" key="11">
    <source>
        <dbReference type="ARBA" id="ARBA00023136"/>
    </source>
</evidence>
<comment type="caution">
    <text evidence="15">The sequence shown here is derived from an EMBL/GenBank/DDBJ whole genome shotgun (WGS) entry which is preliminary data.</text>
</comment>
<dbReference type="GO" id="GO:0000139">
    <property type="term" value="C:Golgi membrane"/>
    <property type="evidence" value="ECO:0007669"/>
    <property type="project" value="UniProtKB-SubCell"/>
</dbReference>
<dbReference type="Proteomes" id="UP001152747">
    <property type="component" value="Unassembled WGS sequence"/>
</dbReference>
<protein>
    <recommendedName>
        <fullName evidence="13">Sugar transporter SWEET</fullName>
    </recommendedName>
</protein>
<dbReference type="FunFam" id="1.20.1280.290:FF:000004">
    <property type="entry name" value="Sugar transporter SWEET"/>
    <property type="match status" value="1"/>
</dbReference>
<comment type="function">
    <text evidence="13">Mediates sugar transport across membranes.</text>
</comment>
<feature type="transmembrane region" description="Helical" evidence="13">
    <location>
        <begin position="121"/>
        <end position="145"/>
    </location>
</feature>
<evidence type="ECO:0000256" key="2">
    <source>
        <dbReference type="ARBA" id="ARBA00004653"/>
    </source>
</evidence>
<dbReference type="AlphaFoldDB" id="A0A9P1IUW8"/>
<feature type="compositionally biased region" description="Polar residues" evidence="14">
    <location>
        <begin position="269"/>
        <end position="284"/>
    </location>
</feature>
<feature type="transmembrane region" description="Helical" evidence="13">
    <location>
        <begin position="68"/>
        <end position="88"/>
    </location>
</feature>
<evidence type="ECO:0000256" key="3">
    <source>
        <dbReference type="ARBA" id="ARBA00007809"/>
    </source>
</evidence>
<feature type="transmembrane region" description="Helical" evidence="13">
    <location>
        <begin position="178"/>
        <end position="201"/>
    </location>
</feature>
<proteinExistence type="inferred from homology"/>
<keyword evidence="10" id="KW-0333">Golgi apparatus</keyword>
<evidence type="ECO:0000256" key="12">
    <source>
        <dbReference type="ARBA" id="ARBA00055578"/>
    </source>
</evidence>
<evidence type="ECO:0000256" key="13">
    <source>
        <dbReference type="RuleBase" id="RU910715"/>
    </source>
</evidence>
<feature type="region of interest" description="Disordered" evidence="14">
    <location>
        <begin position="229"/>
        <end position="284"/>
    </location>
</feature>
<dbReference type="GO" id="GO:0005886">
    <property type="term" value="C:plasma membrane"/>
    <property type="evidence" value="ECO:0007669"/>
    <property type="project" value="UniProtKB-SubCell"/>
</dbReference>
<feature type="compositionally biased region" description="Basic and acidic residues" evidence="14">
    <location>
        <begin position="229"/>
        <end position="241"/>
    </location>
</feature>
<reference evidence="15" key="1">
    <citation type="submission" date="2022-11" db="EMBL/GenBank/DDBJ databases">
        <authorList>
            <person name="Kikuchi T."/>
        </authorList>
    </citation>
    <scope>NUCLEOTIDE SEQUENCE</scope>
    <source>
        <strain evidence="15">PS1010</strain>
    </source>
</reference>
<keyword evidence="16" id="KW-1185">Reference proteome</keyword>
<dbReference type="OrthoDB" id="409725at2759"/>
<sequence length="284" mass="31589">MYDLVLQILSISAITTTIALFFCGIPICFTIRKQGGIGDISGIPFLMGLLGGSFWLRYGFLKMDWTMIIVNLVGVSFFTIYCLFFLFFSWPKKSFCAQLGLVVSLILSMVVWIAWKPNLDMLGIVCMTFNIMNFGAPLAGLGVVLKNRNVSSLPFPMCCANFLVSSQWFFYGNLVSDLYVIVPNGIGVLLAIFQLLLFVILPMKEADKSPLEKMAAWFTARDRVGVEKDDVEKGGRSEEGHGNVIKKLMTASESRRESLDFIGRPPSYKSRSSSVPDIASLQSF</sequence>
<accession>A0A9P1IUW8</accession>
<keyword evidence="6 13" id="KW-0762">Sugar transport</keyword>
<evidence type="ECO:0000256" key="10">
    <source>
        <dbReference type="ARBA" id="ARBA00023034"/>
    </source>
</evidence>
<evidence type="ECO:0000256" key="14">
    <source>
        <dbReference type="SAM" id="MobiDB-lite"/>
    </source>
</evidence>
<name>A0A9P1IUW8_9PELO</name>
<keyword evidence="9 13" id="KW-1133">Transmembrane helix</keyword>
<evidence type="ECO:0000256" key="6">
    <source>
        <dbReference type="ARBA" id="ARBA00022597"/>
    </source>
</evidence>
<feature type="transmembrane region" description="Helical" evidence="13">
    <location>
        <begin position="95"/>
        <end position="115"/>
    </location>
</feature>
<evidence type="ECO:0000256" key="9">
    <source>
        <dbReference type="ARBA" id="ARBA00022989"/>
    </source>
</evidence>
<dbReference type="EMBL" id="CANHGI010000004">
    <property type="protein sequence ID" value="CAI5449833.1"/>
    <property type="molecule type" value="Genomic_DNA"/>
</dbReference>
<dbReference type="GO" id="GO:0051119">
    <property type="term" value="F:sugar transmembrane transporter activity"/>
    <property type="evidence" value="ECO:0007669"/>
    <property type="project" value="InterPro"/>
</dbReference>
<evidence type="ECO:0000256" key="8">
    <source>
        <dbReference type="ARBA" id="ARBA00022737"/>
    </source>
</evidence>
<keyword evidence="11 13" id="KW-0472">Membrane</keyword>
<evidence type="ECO:0000313" key="15">
    <source>
        <dbReference type="EMBL" id="CAI5449833.1"/>
    </source>
</evidence>
<comment type="similarity">
    <text evidence="3 13">Belongs to the SWEET sugar transporter family.</text>
</comment>
<evidence type="ECO:0000256" key="4">
    <source>
        <dbReference type="ARBA" id="ARBA00022448"/>
    </source>
</evidence>
<evidence type="ECO:0000256" key="5">
    <source>
        <dbReference type="ARBA" id="ARBA00022475"/>
    </source>
</evidence>
<comment type="function">
    <text evidence="12">Mediates both low-affinity uptake and efflux of sugar across the membrane.</text>
</comment>
<organism evidence="15 16">
    <name type="scientific">Caenorhabditis angaria</name>
    <dbReference type="NCBI Taxonomy" id="860376"/>
    <lineage>
        <taxon>Eukaryota</taxon>
        <taxon>Metazoa</taxon>
        <taxon>Ecdysozoa</taxon>
        <taxon>Nematoda</taxon>
        <taxon>Chromadorea</taxon>
        <taxon>Rhabditida</taxon>
        <taxon>Rhabditina</taxon>
        <taxon>Rhabditomorpha</taxon>
        <taxon>Rhabditoidea</taxon>
        <taxon>Rhabditidae</taxon>
        <taxon>Peloderinae</taxon>
        <taxon>Caenorhabditis</taxon>
    </lineage>
</organism>
<evidence type="ECO:0000313" key="16">
    <source>
        <dbReference type="Proteomes" id="UP001152747"/>
    </source>
</evidence>
<evidence type="ECO:0000256" key="7">
    <source>
        <dbReference type="ARBA" id="ARBA00022692"/>
    </source>
</evidence>
<comment type="subcellular location">
    <subcellularLocation>
        <location evidence="1 13">Cell membrane</location>
        <topology evidence="1 13">Multi-pass membrane protein</topology>
    </subcellularLocation>
    <subcellularLocation>
        <location evidence="2">Golgi apparatus membrane</location>
        <topology evidence="2">Multi-pass membrane protein</topology>
    </subcellularLocation>
</comment>
<dbReference type="InterPro" id="IPR047664">
    <property type="entry name" value="SWEET"/>
</dbReference>
<dbReference type="PANTHER" id="PTHR10791">
    <property type="entry name" value="RAG1-ACTIVATING PROTEIN 1"/>
    <property type="match status" value="1"/>
</dbReference>
<keyword evidence="4 13" id="KW-0813">Transport</keyword>
<dbReference type="Pfam" id="PF03083">
    <property type="entry name" value="MtN3_slv"/>
    <property type="match status" value="2"/>
</dbReference>
<gene>
    <name evidence="15" type="ORF">CAMP_LOCUS12470</name>
</gene>
<feature type="transmembrane region" description="Helical" evidence="13">
    <location>
        <begin position="36"/>
        <end position="56"/>
    </location>
</feature>
<dbReference type="Gene3D" id="1.20.1280.290">
    <property type="match status" value="2"/>
</dbReference>
<dbReference type="PANTHER" id="PTHR10791:SF43">
    <property type="entry name" value="SUGAR TRANSPORTER SWEET-RELATED"/>
    <property type="match status" value="1"/>
</dbReference>
<keyword evidence="7 13" id="KW-0812">Transmembrane</keyword>
<evidence type="ECO:0000256" key="1">
    <source>
        <dbReference type="ARBA" id="ARBA00004651"/>
    </source>
</evidence>
<feature type="transmembrane region" description="Helical" evidence="13">
    <location>
        <begin position="152"/>
        <end position="172"/>
    </location>
</feature>
<dbReference type="FunFam" id="1.20.1280.290:FF:000010">
    <property type="entry name" value="Sugar transporter SWEET"/>
    <property type="match status" value="1"/>
</dbReference>
<feature type="transmembrane region" description="Helical" evidence="13">
    <location>
        <begin position="6"/>
        <end position="29"/>
    </location>
</feature>
<dbReference type="InterPro" id="IPR004316">
    <property type="entry name" value="SWEET_rpt"/>
</dbReference>
<keyword evidence="8" id="KW-0677">Repeat</keyword>
<keyword evidence="5" id="KW-1003">Cell membrane</keyword>